<dbReference type="InterPro" id="IPR044835">
    <property type="entry name" value="ARF_plant"/>
</dbReference>
<comment type="subcellular location">
    <subcellularLocation>
        <location evidence="1 9">Nucleus</location>
    </subcellularLocation>
</comment>
<comment type="similarity">
    <text evidence="2 9">Belongs to the ARF family.</text>
</comment>
<feature type="compositionally biased region" description="Basic and acidic residues" evidence="10">
    <location>
        <begin position="66"/>
        <end position="82"/>
    </location>
</feature>
<dbReference type="PANTHER" id="PTHR31384">
    <property type="entry name" value="AUXIN RESPONSE FACTOR 4-RELATED"/>
    <property type="match status" value="1"/>
</dbReference>
<dbReference type="InterPro" id="IPR053793">
    <property type="entry name" value="PB1-like"/>
</dbReference>
<accession>A0A8J4V151</accession>
<dbReference type="Pfam" id="PF06507">
    <property type="entry name" value="ARF_AD"/>
    <property type="match status" value="1"/>
</dbReference>
<dbReference type="SMART" id="SM01019">
    <property type="entry name" value="B3"/>
    <property type="match status" value="1"/>
</dbReference>
<evidence type="ECO:0000256" key="1">
    <source>
        <dbReference type="ARBA" id="ARBA00004123"/>
    </source>
</evidence>
<dbReference type="OrthoDB" id="1050118at2759"/>
<dbReference type="AlphaFoldDB" id="A0A8J4V151"/>
<keyword evidence="7 9" id="KW-0539">Nucleus</keyword>
<evidence type="ECO:0000256" key="9">
    <source>
        <dbReference type="RuleBase" id="RU004561"/>
    </source>
</evidence>
<dbReference type="FunFam" id="3.10.20.90:FF:000047">
    <property type="entry name" value="Auxin response factor"/>
    <property type="match status" value="1"/>
</dbReference>
<dbReference type="SUPFAM" id="SSF54277">
    <property type="entry name" value="CAD &amp; PB1 domains"/>
    <property type="match status" value="1"/>
</dbReference>
<dbReference type="PANTHER" id="PTHR31384:SF8">
    <property type="entry name" value="AUXIN RESPONSE FACTOR 11"/>
    <property type="match status" value="1"/>
</dbReference>
<dbReference type="PROSITE" id="PS51745">
    <property type="entry name" value="PB1"/>
    <property type="match status" value="1"/>
</dbReference>
<comment type="function">
    <text evidence="9">Auxin response factors (ARFs) are transcriptional factors that bind specifically to the DNA sequence 5'-TGTCTC-3' found in the auxin-responsive promoter elements (AuxREs).</text>
</comment>
<dbReference type="Gene3D" id="2.30.30.1040">
    <property type="match status" value="1"/>
</dbReference>
<keyword evidence="5 9" id="KW-0238">DNA-binding</keyword>
<sequence>MNAERRCHLSHGCRLLSTPFGKRLSLYPITFNCTVSLVRRTKPNQTQQEEEETKTTAVSNTTTQGLRRDRDRDRDTRERFTKEEKNKEAKWFLGTKQRQKQKSRFCNRSRRECGSRYKTTTTITASTATNHYDYSLHNRPVCLDTKGLTFELCFRLLGSSRSSSISQAETGCVNDDLYTELWKLCAGPLVDVPKPGERVFYFPQGHMEQLEASTNQGLNQQIPLFNLPPKILCRVVHIRLLAEQESDEVYAQITLQPEAEQNEPSSPDICPPEPPRQTVHSFCKILTASDTSTHGGFSVLRKHATECLPSLDMTQVTPTQELVAKDLHGSEWKFKHIFRGQPRRHLLTTGWSNFVTSKRLVAGDAFVFLRGDNGDLRVGVRRLARQQSPMPSSVISSQSMHLGVLATASHAVMTQTLFVVFYKPRTSQFIIGVNKYLEAVNNAFSVGMRFKMRFEGEDSPERRFTGTIVGVGDISKEWSDSKWRSLKIHWDEPATIPRPERVSPWEVEPFASSASLNLTQPVVKSKRPRPVDIPSSEITSNSAASAFWFQGSTHSHELTQLGSAAEVQSRETCGVWHSSQKEINTKGSCIRTEGIWPSSPHVNVSLDLFSDSAEDNKTVTAQSTIPDYLSPGSSMLNNGPINDHVEKRTKSKTFLGCRLFGIDLTKNSQTTAPPERESAIMMSSSAKGSSSTAIPEADRVHNLDASKSSNEQKQLIPDVSPKETQSKQGSTLSLRTRTKVQMQGVAVGRAVDLTVLKGYNDLIDELEKMFEIKGELRTRNKWAVVFTDDENDKMLVGDDPWPEFVKMVRKIYIYSSEEVKKMSTRCKLNALSFEGEGTVVSSASEHGAET</sequence>
<dbReference type="SUPFAM" id="SSF101936">
    <property type="entry name" value="DNA-binding pseudobarrel domain"/>
    <property type="match status" value="1"/>
</dbReference>
<comment type="subunit">
    <text evidence="3 9">Homodimers and heterodimers.</text>
</comment>
<gene>
    <name evidence="13" type="ORF">CMV_029154</name>
</gene>
<feature type="region of interest" description="Disordered" evidence="10">
    <location>
        <begin position="42"/>
        <end position="82"/>
    </location>
</feature>
<dbReference type="GO" id="GO:0009734">
    <property type="term" value="P:auxin-activated signaling pathway"/>
    <property type="evidence" value="ECO:0007669"/>
    <property type="project" value="UniProtKB-KW"/>
</dbReference>
<dbReference type="InterPro" id="IPR033389">
    <property type="entry name" value="AUX/IAA_dom"/>
</dbReference>
<evidence type="ECO:0000313" key="14">
    <source>
        <dbReference type="Proteomes" id="UP000737018"/>
    </source>
</evidence>
<evidence type="ECO:0000256" key="7">
    <source>
        <dbReference type="ARBA" id="ARBA00023242"/>
    </source>
</evidence>
<evidence type="ECO:0000256" key="4">
    <source>
        <dbReference type="ARBA" id="ARBA00023015"/>
    </source>
</evidence>
<dbReference type="Gene3D" id="3.10.20.90">
    <property type="entry name" value="Phosphatidylinositol 3-kinase Catalytic Subunit, Chain A, domain 1"/>
    <property type="match status" value="1"/>
</dbReference>
<dbReference type="Proteomes" id="UP000737018">
    <property type="component" value="Unassembled WGS sequence"/>
</dbReference>
<reference evidence="13" key="1">
    <citation type="submission" date="2020-03" db="EMBL/GenBank/DDBJ databases">
        <title>Castanea mollissima Vanexum genome sequencing.</title>
        <authorList>
            <person name="Staton M."/>
        </authorList>
    </citation>
    <scope>NUCLEOTIDE SEQUENCE</scope>
    <source>
        <tissue evidence="13">Leaf</tissue>
    </source>
</reference>
<evidence type="ECO:0000256" key="6">
    <source>
        <dbReference type="ARBA" id="ARBA00023163"/>
    </source>
</evidence>
<evidence type="ECO:0000256" key="2">
    <source>
        <dbReference type="ARBA" id="ARBA00007853"/>
    </source>
</evidence>
<feature type="domain" description="PB1" evidence="12">
    <location>
        <begin position="735"/>
        <end position="827"/>
    </location>
</feature>
<keyword evidence="6 9" id="KW-0804">Transcription</keyword>
<dbReference type="Gene3D" id="2.40.330.10">
    <property type="entry name" value="DNA-binding pseudobarrel domain"/>
    <property type="match status" value="1"/>
</dbReference>
<feature type="compositionally biased region" description="Low complexity" evidence="10">
    <location>
        <begin position="679"/>
        <end position="691"/>
    </location>
</feature>
<dbReference type="FunFam" id="2.30.30.1040:FF:000001">
    <property type="entry name" value="Auxin response factor"/>
    <property type="match status" value="1"/>
</dbReference>
<evidence type="ECO:0000256" key="10">
    <source>
        <dbReference type="SAM" id="MobiDB-lite"/>
    </source>
</evidence>
<dbReference type="EMBL" id="JRKL02012627">
    <property type="protein sequence ID" value="KAF3944368.1"/>
    <property type="molecule type" value="Genomic_DNA"/>
</dbReference>
<evidence type="ECO:0000256" key="5">
    <source>
        <dbReference type="ARBA" id="ARBA00023125"/>
    </source>
</evidence>
<organism evidence="13 14">
    <name type="scientific">Castanea mollissima</name>
    <name type="common">Chinese chestnut</name>
    <dbReference type="NCBI Taxonomy" id="60419"/>
    <lineage>
        <taxon>Eukaryota</taxon>
        <taxon>Viridiplantae</taxon>
        <taxon>Streptophyta</taxon>
        <taxon>Embryophyta</taxon>
        <taxon>Tracheophyta</taxon>
        <taxon>Spermatophyta</taxon>
        <taxon>Magnoliopsida</taxon>
        <taxon>eudicotyledons</taxon>
        <taxon>Gunneridae</taxon>
        <taxon>Pentapetalae</taxon>
        <taxon>rosids</taxon>
        <taxon>fabids</taxon>
        <taxon>Fagales</taxon>
        <taxon>Fagaceae</taxon>
        <taxon>Castanea</taxon>
    </lineage>
</organism>
<evidence type="ECO:0000259" key="12">
    <source>
        <dbReference type="PROSITE" id="PS51745"/>
    </source>
</evidence>
<feature type="region of interest" description="Disordered" evidence="10">
    <location>
        <begin position="667"/>
        <end position="733"/>
    </location>
</feature>
<dbReference type="CDD" id="cd10017">
    <property type="entry name" value="B3_DNA"/>
    <property type="match status" value="1"/>
</dbReference>
<dbReference type="FunFam" id="2.40.330.10:FF:000001">
    <property type="entry name" value="Auxin response factor"/>
    <property type="match status" value="1"/>
</dbReference>
<dbReference type="InterPro" id="IPR003340">
    <property type="entry name" value="B3_DNA-bd"/>
</dbReference>
<evidence type="ECO:0000259" key="11">
    <source>
        <dbReference type="PROSITE" id="PS50863"/>
    </source>
</evidence>
<dbReference type="GO" id="GO:0006355">
    <property type="term" value="P:regulation of DNA-templated transcription"/>
    <property type="evidence" value="ECO:0007669"/>
    <property type="project" value="InterPro"/>
</dbReference>
<dbReference type="Pfam" id="PF02362">
    <property type="entry name" value="B3"/>
    <property type="match status" value="1"/>
</dbReference>
<feature type="region of interest" description="Disordered" evidence="10">
    <location>
        <begin position="257"/>
        <end position="276"/>
    </location>
</feature>
<keyword evidence="8 9" id="KW-0927">Auxin signaling pathway</keyword>
<dbReference type="InterPro" id="IPR015300">
    <property type="entry name" value="DNA-bd_pseudobarrel_sf"/>
</dbReference>
<protein>
    <recommendedName>
        <fullName evidence="9">Auxin response factor</fullName>
    </recommendedName>
</protein>
<keyword evidence="4 9" id="KW-0805">Transcription regulation</keyword>
<dbReference type="Pfam" id="PF02309">
    <property type="entry name" value="AUX_IAA"/>
    <property type="match status" value="1"/>
</dbReference>
<evidence type="ECO:0000256" key="8">
    <source>
        <dbReference type="ARBA" id="ARBA00023294"/>
    </source>
</evidence>
<comment type="caution">
    <text evidence="13">The sequence shown here is derived from an EMBL/GenBank/DDBJ whole genome shotgun (WGS) entry which is preliminary data.</text>
</comment>
<proteinExistence type="inferred from homology"/>
<keyword evidence="14" id="KW-1185">Reference proteome</keyword>
<evidence type="ECO:0000313" key="13">
    <source>
        <dbReference type="EMBL" id="KAF3944368.1"/>
    </source>
</evidence>
<name>A0A8J4V151_9ROSI</name>
<dbReference type="PROSITE" id="PS50863">
    <property type="entry name" value="B3"/>
    <property type="match status" value="1"/>
</dbReference>
<dbReference type="GO" id="GO:0005634">
    <property type="term" value="C:nucleus"/>
    <property type="evidence" value="ECO:0007669"/>
    <property type="project" value="UniProtKB-SubCell"/>
</dbReference>
<feature type="domain" description="TF-B3" evidence="11">
    <location>
        <begin position="282"/>
        <end position="384"/>
    </location>
</feature>
<dbReference type="GO" id="GO:0003677">
    <property type="term" value="F:DNA binding"/>
    <property type="evidence" value="ECO:0007669"/>
    <property type="project" value="UniProtKB-KW"/>
</dbReference>
<evidence type="ECO:0000256" key="3">
    <source>
        <dbReference type="ARBA" id="ARBA00011726"/>
    </source>
</evidence>
<dbReference type="InterPro" id="IPR010525">
    <property type="entry name" value="ARF_dom"/>
</dbReference>